<organism evidence="1 2">
    <name type="scientific">Marinobacter persicus</name>
    <dbReference type="NCBI Taxonomy" id="930118"/>
    <lineage>
        <taxon>Bacteria</taxon>
        <taxon>Pseudomonadati</taxon>
        <taxon>Pseudomonadota</taxon>
        <taxon>Gammaproteobacteria</taxon>
        <taxon>Pseudomonadales</taxon>
        <taxon>Marinobacteraceae</taxon>
        <taxon>Marinobacter</taxon>
    </lineage>
</organism>
<keyword evidence="2" id="KW-1185">Reference proteome</keyword>
<dbReference type="Proteomes" id="UP000199445">
    <property type="component" value="Unassembled WGS sequence"/>
</dbReference>
<protein>
    <recommendedName>
        <fullName evidence="3">Gluconate 2-dehydrogenase subunit 3-like protein</fullName>
    </recommendedName>
</protein>
<evidence type="ECO:0000313" key="2">
    <source>
        <dbReference type="Proteomes" id="UP000199445"/>
    </source>
</evidence>
<dbReference type="EMBL" id="FOSC01000002">
    <property type="protein sequence ID" value="SFJ35982.1"/>
    <property type="molecule type" value="Genomic_DNA"/>
</dbReference>
<accession>A0A1I3QRC4</accession>
<name>A0A1I3QRC4_9GAMM</name>
<dbReference type="AlphaFoldDB" id="A0A1I3QRC4"/>
<gene>
    <name evidence="1" type="ORF">SAMN05216429_10291</name>
</gene>
<reference evidence="1 2" key="1">
    <citation type="submission" date="2016-10" db="EMBL/GenBank/DDBJ databases">
        <authorList>
            <person name="de Groot N.N."/>
        </authorList>
    </citation>
    <scope>NUCLEOTIDE SEQUENCE [LARGE SCALE GENOMIC DNA]</scope>
    <source>
        <strain evidence="1 2">IBRC-M 10445</strain>
    </source>
</reference>
<evidence type="ECO:0008006" key="3">
    <source>
        <dbReference type="Google" id="ProtNLM"/>
    </source>
</evidence>
<dbReference type="RefSeq" id="WP_091701210.1">
    <property type="nucleotide sequence ID" value="NZ_BMYN01000002.1"/>
</dbReference>
<sequence>MNRRGFLKLGLGGTLVLGAAGLGVHLGGYNNAPAGKPEGQAARVPDHDFQFLSRQDIVLFQALLPALLAGALPASPEPYQRSMDNTLIRIDQGISAFSPANRQQLRKLFDLLNLAPGRIALAGIWRDWSTVSQEQAHAFLQRWRDSRFGLLNSGYIALSKLTNVAFYGAREHWPASGYPGPPAWAVSALPQFHNRRNRHD</sequence>
<proteinExistence type="predicted"/>
<dbReference type="OrthoDB" id="6398409at2"/>
<evidence type="ECO:0000313" key="1">
    <source>
        <dbReference type="EMBL" id="SFJ35982.1"/>
    </source>
</evidence>